<organism evidence="4 5">
    <name type="scientific">Exophiala mesophila</name>
    <name type="common">Black yeast-like fungus</name>
    <dbReference type="NCBI Taxonomy" id="212818"/>
    <lineage>
        <taxon>Eukaryota</taxon>
        <taxon>Fungi</taxon>
        <taxon>Dikarya</taxon>
        <taxon>Ascomycota</taxon>
        <taxon>Pezizomycotina</taxon>
        <taxon>Eurotiomycetes</taxon>
        <taxon>Chaetothyriomycetidae</taxon>
        <taxon>Chaetothyriales</taxon>
        <taxon>Herpotrichiellaceae</taxon>
        <taxon>Exophiala</taxon>
    </lineage>
</organism>
<dbReference type="PROSITE" id="PS51072">
    <property type="entry name" value="MHD"/>
    <property type="match status" value="1"/>
</dbReference>
<dbReference type="SMART" id="SM00055">
    <property type="entry name" value="FCH"/>
    <property type="match status" value="1"/>
</dbReference>
<dbReference type="GO" id="GO:0032185">
    <property type="term" value="P:septin cytoskeleton organization"/>
    <property type="evidence" value="ECO:0007669"/>
    <property type="project" value="TreeGrafter"/>
</dbReference>
<dbReference type="InterPro" id="IPR001060">
    <property type="entry name" value="FCH_dom"/>
</dbReference>
<dbReference type="FunFam" id="1.20.1270.60:FF:000102">
    <property type="entry name" value="WGS project CABT00000000 data, contig 2.23"/>
    <property type="match status" value="1"/>
</dbReference>
<feature type="region of interest" description="Disordered" evidence="2">
    <location>
        <begin position="819"/>
        <end position="847"/>
    </location>
</feature>
<feature type="compositionally biased region" description="Basic and acidic residues" evidence="2">
    <location>
        <begin position="333"/>
        <end position="345"/>
    </location>
</feature>
<feature type="compositionally biased region" description="Polar residues" evidence="2">
    <location>
        <begin position="482"/>
        <end position="495"/>
    </location>
</feature>
<dbReference type="AlphaFoldDB" id="A0A438MZL1"/>
<comment type="caution">
    <text evidence="4">The sequence shown here is derived from an EMBL/GenBank/DDBJ whole genome shotgun (WGS) entry which is preliminary data.</text>
</comment>
<dbReference type="Proteomes" id="UP000288859">
    <property type="component" value="Unassembled WGS sequence"/>
</dbReference>
<feature type="compositionally biased region" description="Polar residues" evidence="2">
    <location>
        <begin position="563"/>
        <end position="577"/>
    </location>
</feature>
<reference evidence="4 5" key="1">
    <citation type="submission" date="2017-03" db="EMBL/GenBank/DDBJ databases">
        <title>Genomes of endolithic fungi from Antarctica.</title>
        <authorList>
            <person name="Coleine C."/>
            <person name="Masonjones S."/>
            <person name="Stajich J.E."/>
        </authorList>
    </citation>
    <scope>NUCLEOTIDE SEQUENCE [LARGE SCALE GENOMIC DNA]</scope>
    <source>
        <strain evidence="4 5">CCFEE 6314</strain>
    </source>
</reference>
<dbReference type="Pfam" id="PF10291">
    <property type="entry name" value="muHD"/>
    <property type="match status" value="1"/>
</dbReference>
<dbReference type="InterPro" id="IPR018808">
    <property type="entry name" value="Muniscin_C"/>
</dbReference>
<keyword evidence="1" id="KW-0254">Endocytosis</keyword>
<feature type="compositionally biased region" description="Polar residues" evidence="2">
    <location>
        <begin position="346"/>
        <end position="366"/>
    </location>
</feature>
<sequence>MSDALRTEYPSLLTSLQPEQAITVLQDRVSLINKVNHDIADWLLERRKVEEAYVAGLRKLAKRPQQDGASALGVFQMPWQRIVSGTENLAASHESLATKIETDVESPLRSFGTRNREFQALNSTQGNLASIAKDLINAQKKAAKGKNSSAEAASQQWESQAPYVFEQLQALDETRVNHLRDILTQFQTHELDAVEKARASAESILNALLNVETADEIKTFAARTATQRGGITRRRSSATPSQRPPPGSSALRPPPTPPPPRHTDDGRSQRSNSTAGQDRLGSLPDTTPQKEKSRLGGLKRLGTVMGRRKSTVPPIPHSSNEEKRKTRSFAPFRRGDSNRSFHDLEQTGQNLTPSSTQDYRPSSPSRNSRHEALSHDRSDEAALPFTNGASSSHAPTTLSEEPASLQPSLQPTPATEVHTSSTQDEYPPATPAKDHTAQAHQDASLAILSGDDSGRNFQIRDKPIKEDESEAQLALSSMANQLRSQAQSSGLTRVQGSVRGRRDVRNTMFVPNDAPDPTQVTPRSGPPVAIPSAVASAETMLASPIQRPPTAVPLIHDDHAVASDTTSVHSARSQGPSHNHPELHDPGLNVSILETVHSWFTESGISKSFVVGEIALAYTPTGSADPEKETIRLQHFEQLDKVAVNPIYLAQTKLDGSASAEEQAGIYTVSLSPIRRPTPLVGLKYQLHLEESNLAQYSPVLLTPAWQIVEGQVSVILLYSLNPVFGNEPLNLKNVVISVSLDPSGEGKATSAMMAPSQGASFKRKASSIVWKFNDLAVKPEQERLLVRFMTQGGLAKKGSVEVKFEVPGRTASAIGVEKLASADKEKETSDPFADDSGEGSSARGSADVKRWDILPAKLKLASGRYTAS</sequence>
<feature type="compositionally biased region" description="Pro residues" evidence="2">
    <location>
        <begin position="242"/>
        <end position="260"/>
    </location>
</feature>
<dbReference type="OrthoDB" id="331602at2759"/>
<dbReference type="InterPro" id="IPR027267">
    <property type="entry name" value="AH/BAR_dom_sf"/>
</dbReference>
<feature type="compositionally biased region" description="Basic and acidic residues" evidence="2">
    <location>
        <begin position="368"/>
        <end position="380"/>
    </location>
</feature>
<dbReference type="Gene3D" id="1.20.1270.60">
    <property type="entry name" value="Arfaptin homology (AH) domain/BAR domain"/>
    <property type="match status" value="1"/>
</dbReference>
<dbReference type="CDD" id="cd07650">
    <property type="entry name" value="F-BAR_Syp1p_like"/>
    <property type="match status" value="1"/>
</dbReference>
<dbReference type="GO" id="GO:0032153">
    <property type="term" value="C:cell division site"/>
    <property type="evidence" value="ECO:0007669"/>
    <property type="project" value="TreeGrafter"/>
</dbReference>
<proteinExistence type="predicted"/>
<protein>
    <recommendedName>
        <fullName evidence="3">MHD domain-containing protein</fullName>
    </recommendedName>
</protein>
<dbReference type="PANTHER" id="PTHR23065">
    <property type="entry name" value="PROLINE-SERINE-THREONINE PHOSPHATASE INTERACTING PROTEIN 1"/>
    <property type="match status" value="1"/>
</dbReference>
<dbReference type="SUPFAM" id="SSF103657">
    <property type="entry name" value="BAR/IMD domain-like"/>
    <property type="match status" value="1"/>
</dbReference>
<feature type="region of interest" description="Disordered" evidence="2">
    <location>
        <begin position="507"/>
        <end position="526"/>
    </location>
</feature>
<gene>
    <name evidence="4" type="ORF">B0A52_07694</name>
</gene>
<evidence type="ECO:0000256" key="1">
    <source>
        <dbReference type="ARBA" id="ARBA00022583"/>
    </source>
</evidence>
<feature type="region of interest" description="Disordered" evidence="2">
    <location>
        <begin position="482"/>
        <end position="501"/>
    </location>
</feature>
<dbReference type="VEuPathDB" id="FungiDB:PV10_01195"/>
<evidence type="ECO:0000256" key="2">
    <source>
        <dbReference type="SAM" id="MobiDB-lite"/>
    </source>
</evidence>
<evidence type="ECO:0000313" key="5">
    <source>
        <dbReference type="Proteomes" id="UP000288859"/>
    </source>
</evidence>
<dbReference type="EMBL" id="NAJM01000035">
    <property type="protein sequence ID" value="RVX68808.1"/>
    <property type="molecule type" value="Genomic_DNA"/>
</dbReference>
<name>A0A438MZL1_EXOME</name>
<evidence type="ECO:0000259" key="3">
    <source>
        <dbReference type="PROSITE" id="PS51072"/>
    </source>
</evidence>
<dbReference type="GO" id="GO:0006897">
    <property type="term" value="P:endocytosis"/>
    <property type="evidence" value="ECO:0007669"/>
    <property type="project" value="UniProtKB-KW"/>
</dbReference>
<dbReference type="GO" id="GO:0030139">
    <property type="term" value="C:endocytic vesicle"/>
    <property type="evidence" value="ECO:0007669"/>
    <property type="project" value="TreeGrafter"/>
</dbReference>
<evidence type="ECO:0000313" key="4">
    <source>
        <dbReference type="EMBL" id="RVX68808.1"/>
    </source>
</evidence>
<feature type="region of interest" description="Disordered" evidence="2">
    <location>
        <begin position="563"/>
        <end position="584"/>
    </location>
</feature>
<dbReference type="PANTHER" id="PTHR23065:SF54">
    <property type="entry name" value="SUPPRESSOR OF YEAST PROFILIN DELETION"/>
    <property type="match status" value="1"/>
</dbReference>
<feature type="compositionally biased region" description="Polar residues" evidence="2">
    <location>
        <begin position="387"/>
        <end position="424"/>
    </location>
</feature>
<accession>A0A438MZL1</accession>
<feature type="region of interest" description="Disordered" evidence="2">
    <location>
        <begin position="222"/>
        <end position="441"/>
    </location>
</feature>
<feature type="domain" description="MHD" evidence="3">
    <location>
        <begin position="585"/>
        <end position="850"/>
    </location>
</feature>
<feature type="compositionally biased region" description="Basic and acidic residues" evidence="2">
    <location>
        <begin position="821"/>
        <end position="830"/>
    </location>
</feature>
<dbReference type="GO" id="GO:0005886">
    <property type="term" value="C:plasma membrane"/>
    <property type="evidence" value="ECO:0007669"/>
    <property type="project" value="TreeGrafter"/>
</dbReference>
<dbReference type="Pfam" id="PF00611">
    <property type="entry name" value="FCH"/>
    <property type="match status" value="1"/>
</dbReference>
<dbReference type="InterPro" id="IPR028565">
    <property type="entry name" value="MHD"/>
</dbReference>